<sequence length="80" mass="9065">MTAITKFEAGNIYEMRFIGDSDLRVKYICVKRTAKSVTFERFQNPADVLRRGIKVWDGSEFVTEGCYSMAPSINAKHLVG</sequence>
<reference evidence="1" key="1">
    <citation type="submission" date="2020-04" db="EMBL/GenBank/DDBJ databases">
        <authorList>
            <person name="Chiriac C."/>
            <person name="Salcher M."/>
            <person name="Ghai R."/>
            <person name="Kavagutti S V."/>
        </authorList>
    </citation>
    <scope>NUCLEOTIDE SEQUENCE</scope>
</reference>
<evidence type="ECO:0000313" key="1">
    <source>
        <dbReference type="EMBL" id="CAB4152695.1"/>
    </source>
</evidence>
<gene>
    <name evidence="1" type="ORF">UFOVP611_26</name>
</gene>
<protein>
    <submittedName>
        <fullName evidence="1">Uncharacterized protein</fullName>
    </submittedName>
</protein>
<accession>A0A6J5MZJ6</accession>
<organism evidence="1">
    <name type="scientific">uncultured Caudovirales phage</name>
    <dbReference type="NCBI Taxonomy" id="2100421"/>
    <lineage>
        <taxon>Viruses</taxon>
        <taxon>Duplodnaviria</taxon>
        <taxon>Heunggongvirae</taxon>
        <taxon>Uroviricota</taxon>
        <taxon>Caudoviricetes</taxon>
        <taxon>Peduoviridae</taxon>
        <taxon>Maltschvirus</taxon>
        <taxon>Maltschvirus maltsch</taxon>
    </lineage>
</organism>
<proteinExistence type="predicted"/>
<name>A0A6J5MZJ6_9CAUD</name>
<dbReference type="EMBL" id="LR796579">
    <property type="protein sequence ID" value="CAB4152695.1"/>
    <property type="molecule type" value="Genomic_DNA"/>
</dbReference>